<comment type="caution">
    <text evidence="6">The sequence shown here is derived from an EMBL/GenBank/DDBJ whole genome shotgun (WGS) entry which is preliminary data.</text>
</comment>
<organism evidence="6">
    <name type="scientific">bioreactor metagenome</name>
    <dbReference type="NCBI Taxonomy" id="1076179"/>
    <lineage>
        <taxon>unclassified sequences</taxon>
        <taxon>metagenomes</taxon>
        <taxon>ecological metagenomes</taxon>
    </lineage>
</organism>
<feature type="domain" description="Sporulation regulator WhiA C-terminal" evidence="4">
    <location>
        <begin position="214"/>
        <end position="296"/>
    </location>
</feature>
<dbReference type="PANTHER" id="PTHR37307:SF1">
    <property type="entry name" value="CELL DIVISION PROTEIN WHIA-RELATED"/>
    <property type="match status" value="1"/>
</dbReference>
<accession>A0A645AL58</accession>
<evidence type="ECO:0000256" key="2">
    <source>
        <dbReference type="ARBA" id="ARBA00023125"/>
    </source>
</evidence>
<dbReference type="InterPro" id="IPR027434">
    <property type="entry name" value="Homing_endonucl"/>
</dbReference>
<name>A0A645AL58_9ZZZZ</name>
<keyword evidence="3" id="KW-0131">Cell cycle</keyword>
<protein>
    <submittedName>
        <fullName evidence="6">Putative sporulation transcription regulator WhiA</fullName>
    </submittedName>
</protein>
<evidence type="ECO:0000259" key="4">
    <source>
        <dbReference type="Pfam" id="PF02650"/>
    </source>
</evidence>
<dbReference type="GO" id="GO:0003677">
    <property type="term" value="F:DNA binding"/>
    <property type="evidence" value="ECO:0007669"/>
    <property type="project" value="UniProtKB-KW"/>
</dbReference>
<keyword evidence="2" id="KW-0238">DNA-binding</keyword>
<dbReference type="InterPro" id="IPR023054">
    <property type="entry name" value="Sporulation_regulator_WhiA_C"/>
</dbReference>
<dbReference type="GO" id="GO:0051301">
    <property type="term" value="P:cell division"/>
    <property type="evidence" value="ECO:0007669"/>
    <property type="project" value="UniProtKB-KW"/>
</dbReference>
<sequence>MSFSGDTKRELCRDKISRRCCARAEAYGVLLFCNSFSPREIKIITESSAFAERLALLFPKAFHVSLDQGPAREGSAGKQTLAVSEPAKLAAIWEAFGYDSRRSLSHHINFAVLEEPCCRASFLRGAFLAGGSVTDPEKNYHLELVTSHYSVSRELTALLQEMELASKSTTRKSNYITYFKQSEHIEEFLTLMGAPLAAMKMMNAKVEKNLRGSINRRVNCDAANMDKVVDAAQEQIAAIRLLEETVGLDSLSDKLREAAGLRIEYPELTLTQIAELCDPPVTKSCLNHRLRKLVELSKL</sequence>
<dbReference type="EMBL" id="VSSQ01014543">
    <property type="protein sequence ID" value="MPM53879.1"/>
    <property type="molecule type" value="Genomic_DNA"/>
</dbReference>
<dbReference type="GO" id="GO:0043937">
    <property type="term" value="P:regulation of sporulation"/>
    <property type="evidence" value="ECO:0007669"/>
    <property type="project" value="InterPro"/>
</dbReference>
<evidence type="ECO:0000256" key="1">
    <source>
        <dbReference type="ARBA" id="ARBA00022618"/>
    </source>
</evidence>
<gene>
    <name evidence="6" type="primary">whiA_14</name>
    <name evidence="6" type="ORF">SDC9_100649</name>
</gene>
<proteinExistence type="inferred from homology"/>
<dbReference type="Gene3D" id="3.10.28.10">
    <property type="entry name" value="Homing endonucleases"/>
    <property type="match status" value="1"/>
</dbReference>
<dbReference type="NCBIfam" id="TIGR00647">
    <property type="entry name" value="DNA_bind_WhiA"/>
    <property type="match status" value="1"/>
</dbReference>
<evidence type="ECO:0000313" key="6">
    <source>
        <dbReference type="EMBL" id="MPM53879.1"/>
    </source>
</evidence>
<keyword evidence="1" id="KW-0132">Cell division</keyword>
<feature type="domain" description="WhiA LAGLIDADG-like" evidence="5">
    <location>
        <begin position="120"/>
        <end position="211"/>
    </location>
</feature>
<dbReference type="InterPro" id="IPR039518">
    <property type="entry name" value="WhiA_LAGLIDADG_dom"/>
</dbReference>
<dbReference type="SUPFAM" id="SSF55608">
    <property type="entry name" value="Homing endonucleases"/>
    <property type="match status" value="1"/>
</dbReference>
<dbReference type="Pfam" id="PF02650">
    <property type="entry name" value="HTH_WhiA"/>
    <property type="match status" value="1"/>
</dbReference>
<dbReference type="HAMAP" id="MF_01420">
    <property type="entry name" value="HTH_type_WhiA"/>
    <property type="match status" value="1"/>
</dbReference>
<evidence type="ECO:0000256" key="3">
    <source>
        <dbReference type="ARBA" id="ARBA00023306"/>
    </source>
</evidence>
<evidence type="ECO:0000259" key="5">
    <source>
        <dbReference type="Pfam" id="PF14527"/>
    </source>
</evidence>
<dbReference type="InterPro" id="IPR003802">
    <property type="entry name" value="Sporulation_regulator_WhiA"/>
</dbReference>
<dbReference type="Pfam" id="PF14527">
    <property type="entry name" value="LAGLIDADG_WhiA"/>
    <property type="match status" value="1"/>
</dbReference>
<reference evidence="6" key="1">
    <citation type="submission" date="2019-08" db="EMBL/GenBank/DDBJ databases">
        <authorList>
            <person name="Kucharzyk K."/>
            <person name="Murdoch R.W."/>
            <person name="Higgins S."/>
            <person name="Loffler F."/>
        </authorList>
    </citation>
    <scope>NUCLEOTIDE SEQUENCE</scope>
</reference>
<dbReference type="AlphaFoldDB" id="A0A645AL58"/>
<dbReference type="PANTHER" id="PTHR37307">
    <property type="entry name" value="CELL DIVISION PROTEIN WHIA-RELATED"/>
    <property type="match status" value="1"/>
</dbReference>